<dbReference type="GO" id="GO:0031405">
    <property type="term" value="F:lipoic acid binding"/>
    <property type="evidence" value="ECO:0007669"/>
    <property type="project" value="TreeGrafter"/>
</dbReference>
<dbReference type="InterPro" id="IPR011053">
    <property type="entry name" value="Single_hybrid_motif"/>
</dbReference>
<comment type="similarity">
    <text evidence="2 6">Belongs to the 2-oxoacid dehydrogenase family.</text>
</comment>
<dbReference type="PROSITE" id="PS50968">
    <property type="entry name" value="BIOTINYL_LIPOYL"/>
    <property type="match status" value="1"/>
</dbReference>
<evidence type="ECO:0000256" key="5">
    <source>
        <dbReference type="ARBA" id="ARBA00023315"/>
    </source>
</evidence>
<dbReference type="InterPro" id="IPR023213">
    <property type="entry name" value="CAT-like_dom_sf"/>
</dbReference>
<dbReference type="PROSITE" id="PS00189">
    <property type="entry name" value="LIPOYL"/>
    <property type="match status" value="1"/>
</dbReference>
<keyword evidence="3 6" id="KW-0808">Transferase</keyword>
<evidence type="ECO:0000256" key="4">
    <source>
        <dbReference type="ARBA" id="ARBA00022823"/>
    </source>
</evidence>
<dbReference type="PROSITE" id="PS51826">
    <property type="entry name" value="PSBD"/>
    <property type="match status" value="1"/>
</dbReference>
<accession>A0A399JAH8</accession>
<dbReference type="EMBL" id="QQXK01000033">
    <property type="protein sequence ID" value="RII41209.1"/>
    <property type="molecule type" value="Genomic_DNA"/>
</dbReference>
<dbReference type="InterPro" id="IPR001078">
    <property type="entry name" value="2-oxoacid_DH_actylTfrase"/>
</dbReference>
<dbReference type="Gene3D" id="2.40.50.100">
    <property type="match status" value="1"/>
</dbReference>
<dbReference type="AlphaFoldDB" id="A0A399JAH8"/>
<dbReference type="PANTHER" id="PTHR43178">
    <property type="entry name" value="DIHYDROLIPOAMIDE ACETYLTRANSFERASE COMPONENT OF PYRUVATE DEHYDROGENASE COMPLEX"/>
    <property type="match status" value="1"/>
</dbReference>
<evidence type="ECO:0000256" key="6">
    <source>
        <dbReference type="RuleBase" id="RU003423"/>
    </source>
</evidence>
<evidence type="ECO:0000256" key="3">
    <source>
        <dbReference type="ARBA" id="ARBA00022679"/>
    </source>
</evidence>
<dbReference type="SUPFAM" id="SSF51230">
    <property type="entry name" value="Single hybrid motif"/>
    <property type="match status" value="1"/>
</dbReference>
<dbReference type="InterPro" id="IPR036625">
    <property type="entry name" value="E3-bd_dom_sf"/>
</dbReference>
<evidence type="ECO:0000259" key="9">
    <source>
        <dbReference type="PROSITE" id="PS51826"/>
    </source>
</evidence>
<dbReference type="Proteomes" id="UP000265419">
    <property type="component" value="Unassembled WGS sequence"/>
</dbReference>
<sequence length="477" mass="48626">MLTVFPLPDLGEGLTESEIVSWNVKEGDTVALNQVLGEVETAKAVVELPSPFAGVVSALHAGPGEVVEVGKPLVTFEVEGEEPAAPAGGEGGAERTPTLVGYGAAADAGGSRRRRRGAATLTQAPPAAAPADAAPAPAEPPLAPAAAVVAPAIAEAPAPRADRPRSTPPVRKLARDAGLDIALIAGTGPEGLVTRADVQAALSGAPIAASLPTLAAPAAGEAPAAPAAVVQAGSAHEGGARTLGGRPRTWDVPVKGVKKATANAMVASMRDQPQVTEFLTVDVTRSMELTAQLKRERGFRDIKLSPLSLVAKAVCIALEREPGLNARWAGENITMQSFVNLGIAAATDRGLVVPNIKDAQALNLLGLCEAINELAATARAGKTPQASLTGGTFTITNVGVFGVDAGTPILNPGETGILAMGQVRRTPWEHHGEIALRDVMTLSLTFDHRVVDGAEGSRFLADVGAILSDPGRTLTMV</sequence>
<feature type="compositionally biased region" description="Low complexity" evidence="7">
    <location>
        <begin position="118"/>
        <end position="136"/>
    </location>
</feature>
<reference evidence="10 11" key="1">
    <citation type="submission" date="2018-07" db="EMBL/GenBank/DDBJ databases">
        <title>Arthrobacter sp. nov., isolated from raw cow's milk with high bacterial count.</title>
        <authorList>
            <person name="Hahne J."/>
            <person name="Isele D."/>
            <person name="Lipski A."/>
        </authorList>
    </citation>
    <scope>NUCLEOTIDE SEQUENCE [LARGE SCALE GENOMIC DNA]</scope>
    <source>
        <strain evidence="10 11">JZ R-35</strain>
    </source>
</reference>
<name>A0A399JAH8_9MICC</name>
<feature type="domain" description="Peripheral subunit-binding (PSBD)" evidence="9">
    <location>
        <begin position="165"/>
        <end position="202"/>
    </location>
</feature>
<evidence type="ECO:0000256" key="7">
    <source>
        <dbReference type="SAM" id="MobiDB-lite"/>
    </source>
</evidence>
<evidence type="ECO:0000313" key="10">
    <source>
        <dbReference type="EMBL" id="RII41209.1"/>
    </source>
</evidence>
<feature type="region of interest" description="Disordered" evidence="7">
    <location>
        <begin position="103"/>
        <end position="142"/>
    </location>
</feature>
<dbReference type="GO" id="GO:0005737">
    <property type="term" value="C:cytoplasm"/>
    <property type="evidence" value="ECO:0007669"/>
    <property type="project" value="TreeGrafter"/>
</dbReference>
<keyword evidence="5 6" id="KW-0012">Acyltransferase</keyword>
<dbReference type="RefSeq" id="WP_119425704.1">
    <property type="nucleotide sequence ID" value="NZ_QQXK01000033.1"/>
</dbReference>
<dbReference type="Gene3D" id="4.10.320.10">
    <property type="entry name" value="E3-binding domain"/>
    <property type="match status" value="1"/>
</dbReference>
<evidence type="ECO:0000259" key="8">
    <source>
        <dbReference type="PROSITE" id="PS50968"/>
    </source>
</evidence>
<dbReference type="InterPro" id="IPR050743">
    <property type="entry name" value="2-oxoacid_DH_E2_comp"/>
</dbReference>
<dbReference type="InterPro" id="IPR004167">
    <property type="entry name" value="PSBD"/>
</dbReference>
<organism evidence="10 11">
    <name type="scientific">Galactobacter valiniphilus</name>
    <dbReference type="NCBI Taxonomy" id="2676122"/>
    <lineage>
        <taxon>Bacteria</taxon>
        <taxon>Bacillati</taxon>
        <taxon>Actinomycetota</taxon>
        <taxon>Actinomycetes</taxon>
        <taxon>Micrococcales</taxon>
        <taxon>Micrococcaceae</taxon>
        <taxon>Galactobacter</taxon>
    </lineage>
</organism>
<dbReference type="FunFam" id="3.30.559.10:FF:000007">
    <property type="entry name" value="Dihydrolipoamide acetyltransferase component of pyruvate dehydrogenase complex"/>
    <property type="match status" value="1"/>
</dbReference>
<dbReference type="SUPFAM" id="SSF52777">
    <property type="entry name" value="CoA-dependent acyltransferases"/>
    <property type="match status" value="1"/>
</dbReference>
<dbReference type="CDD" id="cd06849">
    <property type="entry name" value="lipoyl_domain"/>
    <property type="match status" value="1"/>
</dbReference>
<dbReference type="Pfam" id="PF02817">
    <property type="entry name" value="E3_binding"/>
    <property type="match status" value="1"/>
</dbReference>
<evidence type="ECO:0000313" key="11">
    <source>
        <dbReference type="Proteomes" id="UP000265419"/>
    </source>
</evidence>
<dbReference type="EC" id="2.3.1.-" evidence="6"/>
<keyword evidence="4 6" id="KW-0450">Lipoyl</keyword>
<dbReference type="SUPFAM" id="SSF47005">
    <property type="entry name" value="Peripheral subunit-binding domain of 2-oxo acid dehydrogenase complex"/>
    <property type="match status" value="1"/>
</dbReference>
<dbReference type="GO" id="GO:0016407">
    <property type="term" value="F:acetyltransferase activity"/>
    <property type="evidence" value="ECO:0007669"/>
    <property type="project" value="TreeGrafter"/>
</dbReference>
<dbReference type="InterPro" id="IPR000089">
    <property type="entry name" value="Biotin_lipoyl"/>
</dbReference>
<dbReference type="Pfam" id="PF00364">
    <property type="entry name" value="Biotin_lipoyl"/>
    <property type="match status" value="1"/>
</dbReference>
<keyword evidence="11" id="KW-1185">Reference proteome</keyword>
<gene>
    <name evidence="10" type="ORF">DWB68_13830</name>
</gene>
<dbReference type="PANTHER" id="PTHR43178:SF5">
    <property type="entry name" value="LIPOAMIDE ACYLTRANSFERASE COMPONENT OF BRANCHED-CHAIN ALPHA-KETO ACID DEHYDROGENASE COMPLEX, MITOCHONDRIAL"/>
    <property type="match status" value="1"/>
</dbReference>
<dbReference type="Gene3D" id="3.30.559.10">
    <property type="entry name" value="Chloramphenicol acetyltransferase-like domain"/>
    <property type="match status" value="1"/>
</dbReference>
<evidence type="ECO:0000256" key="1">
    <source>
        <dbReference type="ARBA" id="ARBA00001938"/>
    </source>
</evidence>
<comment type="cofactor">
    <cofactor evidence="1 6">
        <name>(R)-lipoate</name>
        <dbReference type="ChEBI" id="CHEBI:83088"/>
    </cofactor>
</comment>
<evidence type="ECO:0000256" key="2">
    <source>
        <dbReference type="ARBA" id="ARBA00007317"/>
    </source>
</evidence>
<comment type="caution">
    <text evidence="10">The sequence shown here is derived from an EMBL/GenBank/DDBJ whole genome shotgun (WGS) entry which is preliminary data.</text>
</comment>
<protein>
    <recommendedName>
        <fullName evidence="6">Dihydrolipoamide acetyltransferase component of pyruvate dehydrogenase complex</fullName>
        <ecNumber evidence="6">2.3.1.-</ecNumber>
    </recommendedName>
</protein>
<dbReference type="Pfam" id="PF00198">
    <property type="entry name" value="2-oxoacid_dh"/>
    <property type="match status" value="1"/>
</dbReference>
<feature type="domain" description="Lipoyl-binding" evidence="8">
    <location>
        <begin position="2"/>
        <end position="77"/>
    </location>
</feature>
<proteinExistence type="inferred from homology"/>
<dbReference type="InterPro" id="IPR003016">
    <property type="entry name" value="2-oxoA_DH_lipoyl-BS"/>
</dbReference>